<evidence type="ECO:0000256" key="1">
    <source>
        <dbReference type="ARBA" id="ARBA00023002"/>
    </source>
</evidence>
<dbReference type="Pfam" id="PF02775">
    <property type="entry name" value="TPP_enzyme_C"/>
    <property type="match status" value="1"/>
</dbReference>
<dbReference type="InterPro" id="IPR011766">
    <property type="entry name" value="TPP_enzyme_TPP-bd"/>
</dbReference>
<accession>A0A4R8MB60</accession>
<dbReference type="OrthoDB" id="9775140at2"/>
<dbReference type="AlphaFoldDB" id="A0A4R8MB60"/>
<reference evidence="3 4" key="1">
    <citation type="submission" date="2019-03" db="EMBL/GenBank/DDBJ databases">
        <title>Genomic Encyclopedia of Type Strains, Phase IV (KMG-IV): sequencing the most valuable type-strain genomes for metagenomic binning, comparative biology and taxonomic classification.</title>
        <authorList>
            <person name="Goeker M."/>
        </authorList>
    </citation>
    <scope>NUCLEOTIDE SEQUENCE [LARGE SCALE GENOMIC DNA]</scope>
    <source>
        <strain evidence="3 4">DSM 25964</strain>
    </source>
</reference>
<sequence length="276" mass="29406">MTARNFREYLAENRLPTIWCPGCGNGIVLKAIAGAFADLGLDRRKTAAVSGIGCWGWADDYLAVNAFHGTHGRALAFATGIKLANPELTVVVLMGDGDGATIGGNHLIHAARRNVDLTAVVVNNYNYGMTGGQYSGTTPRGSITSTSPLGHVEDPFDLCALTAAAGAPFVARGSVCGGENLRALIRRGLEHRGFSFVEAASVCPTHFGRRNGLRTAVEAFSWLRDHSLSRKRAAGLSEEELHGKQVLGVFADRQSEDYGTRYRKAAEALRGEGESS</sequence>
<evidence type="ECO:0000259" key="2">
    <source>
        <dbReference type="Pfam" id="PF02775"/>
    </source>
</evidence>
<dbReference type="GO" id="GO:0030976">
    <property type="term" value="F:thiamine pyrophosphate binding"/>
    <property type="evidence" value="ECO:0007669"/>
    <property type="project" value="InterPro"/>
</dbReference>
<dbReference type="PANTHER" id="PTHR48084:SF1">
    <property type="entry name" value="2-OXOGLUTARATE SYNTHASE SUBUNIT KORB"/>
    <property type="match status" value="1"/>
</dbReference>
<dbReference type="EMBL" id="SORI01000003">
    <property type="protein sequence ID" value="TDY62890.1"/>
    <property type="molecule type" value="Genomic_DNA"/>
</dbReference>
<protein>
    <submittedName>
        <fullName evidence="3">2-oxoglutarate ferredoxin oxidoreductase subunit beta</fullName>
    </submittedName>
</protein>
<dbReference type="PANTHER" id="PTHR48084">
    <property type="entry name" value="2-OXOGLUTARATE OXIDOREDUCTASE SUBUNIT KORB-RELATED"/>
    <property type="match status" value="1"/>
</dbReference>
<dbReference type="Gene3D" id="3.40.50.970">
    <property type="match status" value="1"/>
</dbReference>
<dbReference type="RefSeq" id="WP_133956504.1">
    <property type="nucleotide sequence ID" value="NZ_SORI01000003.1"/>
</dbReference>
<comment type="caution">
    <text evidence="3">The sequence shown here is derived from an EMBL/GenBank/DDBJ whole genome shotgun (WGS) entry which is preliminary data.</text>
</comment>
<keyword evidence="1" id="KW-0560">Oxidoreductase</keyword>
<dbReference type="CDD" id="cd03375">
    <property type="entry name" value="TPP_OGFOR"/>
    <property type="match status" value="1"/>
</dbReference>
<dbReference type="Proteomes" id="UP000295066">
    <property type="component" value="Unassembled WGS sequence"/>
</dbReference>
<proteinExistence type="predicted"/>
<gene>
    <name evidence="3" type="ORF">C8D99_103110</name>
</gene>
<dbReference type="GO" id="GO:0045333">
    <property type="term" value="P:cellular respiration"/>
    <property type="evidence" value="ECO:0007669"/>
    <property type="project" value="UniProtKB-ARBA"/>
</dbReference>
<dbReference type="InterPro" id="IPR051457">
    <property type="entry name" value="2-oxoacid:Fd_oxidoreductase"/>
</dbReference>
<dbReference type="GO" id="GO:0016625">
    <property type="term" value="F:oxidoreductase activity, acting on the aldehyde or oxo group of donors, iron-sulfur protein as acceptor"/>
    <property type="evidence" value="ECO:0007669"/>
    <property type="project" value="UniProtKB-ARBA"/>
</dbReference>
<evidence type="ECO:0000313" key="4">
    <source>
        <dbReference type="Proteomes" id="UP000295066"/>
    </source>
</evidence>
<keyword evidence="4" id="KW-1185">Reference proteome</keyword>
<dbReference type="SUPFAM" id="SSF52518">
    <property type="entry name" value="Thiamin diphosphate-binding fold (THDP-binding)"/>
    <property type="match status" value="1"/>
</dbReference>
<organism evidence="3 4">
    <name type="scientific">Aminivibrio pyruvatiphilus</name>
    <dbReference type="NCBI Taxonomy" id="1005740"/>
    <lineage>
        <taxon>Bacteria</taxon>
        <taxon>Thermotogati</taxon>
        <taxon>Synergistota</taxon>
        <taxon>Synergistia</taxon>
        <taxon>Synergistales</taxon>
        <taxon>Aminobacteriaceae</taxon>
        <taxon>Aminivibrio</taxon>
    </lineage>
</organism>
<dbReference type="InterPro" id="IPR029061">
    <property type="entry name" value="THDP-binding"/>
</dbReference>
<name>A0A4R8MB60_9BACT</name>
<evidence type="ECO:0000313" key="3">
    <source>
        <dbReference type="EMBL" id="TDY62890.1"/>
    </source>
</evidence>
<feature type="domain" description="Thiamine pyrophosphate enzyme TPP-binding" evidence="2">
    <location>
        <begin position="60"/>
        <end position="198"/>
    </location>
</feature>